<keyword evidence="6" id="KW-1185">Reference proteome</keyword>
<comment type="caution">
    <text evidence="5">The sequence shown here is derived from an EMBL/GenBank/DDBJ whole genome shotgun (WGS) entry which is preliminary data.</text>
</comment>
<feature type="domain" description="Alpha/beta hydrolase fold-3" evidence="4">
    <location>
        <begin position="60"/>
        <end position="261"/>
    </location>
</feature>
<accession>A0ABQ2NEP1</accession>
<reference evidence="6" key="1">
    <citation type="journal article" date="2019" name="Int. J. Syst. Evol. Microbiol.">
        <title>The Global Catalogue of Microorganisms (GCM) 10K type strain sequencing project: providing services to taxonomists for standard genome sequencing and annotation.</title>
        <authorList>
            <consortium name="The Broad Institute Genomics Platform"/>
            <consortium name="The Broad Institute Genome Sequencing Center for Infectious Disease"/>
            <person name="Wu L."/>
            <person name="Ma J."/>
        </authorList>
    </citation>
    <scope>NUCLEOTIDE SEQUENCE [LARGE SCALE GENOMIC DNA]</scope>
    <source>
        <strain evidence="6">CGMCC 4.7371</strain>
    </source>
</reference>
<dbReference type="Proteomes" id="UP000655410">
    <property type="component" value="Unassembled WGS sequence"/>
</dbReference>
<evidence type="ECO:0000313" key="5">
    <source>
        <dbReference type="EMBL" id="GGO94356.1"/>
    </source>
</evidence>
<feature type="active site" evidence="3">
    <location>
        <position position="134"/>
    </location>
</feature>
<dbReference type="PANTHER" id="PTHR48081:SF30">
    <property type="entry name" value="ACETYL-HYDROLASE LIPR-RELATED"/>
    <property type="match status" value="1"/>
</dbReference>
<evidence type="ECO:0000259" key="4">
    <source>
        <dbReference type="Pfam" id="PF07859"/>
    </source>
</evidence>
<dbReference type="RefSeq" id="WP_188785470.1">
    <property type="nucleotide sequence ID" value="NZ_BMNI01000019.1"/>
</dbReference>
<keyword evidence="2" id="KW-0378">Hydrolase</keyword>
<dbReference type="InterPro" id="IPR033140">
    <property type="entry name" value="Lipase_GDXG_put_SER_AS"/>
</dbReference>
<dbReference type="PANTHER" id="PTHR48081">
    <property type="entry name" value="AB HYDROLASE SUPERFAMILY PROTEIN C4A8.06C"/>
    <property type="match status" value="1"/>
</dbReference>
<evidence type="ECO:0000256" key="2">
    <source>
        <dbReference type="ARBA" id="ARBA00022801"/>
    </source>
</evidence>
<dbReference type="Gene3D" id="3.40.50.1820">
    <property type="entry name" value="alpha/beta hydrolase"/>
    <property type="match status" value="1"/>
</dbReference>
<comment type="similarity">
    <text evidence="1">Belongs to the 'GDXG' lipolytic enzyme family.</text>
</comment>
<protein>
    <recommendedName>
        <fullName evidence="4">Alpha/beta hydrolase fold-3 domain-containing protein</fullName>
    </recommendedName>
</protein>
<name>A0ABQ2NEP1_9ACTN</name>
<dbReference type="InterPro" id="IPR029058">
    <property type="entry name" value="AB_hydrolase_fold"/>
</dbReference>
<evidence type="ECO:0000256" key="1">
    <source>
        <dbReference type="ARBA" id="ARBA00010515"/>
    </source>
</evidence>
<dbReference type="PROSITE" id="PS01174">
    <property type="entry name" value="LIPASE_GDXG_SER"/>
    <property type="match status" value="1"/>
</dbReference>
<dbReference type="InterPro" id="IPR050300">
    <property type="entry name" value="GDXG_lipolytic_enzyme"/>
</dbReference>
<dbReference type="InterPro" id="IPR013094">
    <property type="entry name" value="AB_hydrolase_3"/>
</dbReference>
<proteinExistence type="inferred from homology"/>
<dbReference type="EMBL" id="BMNI01000019">
    <property type="protein sequence ID" value="GGO94356.1"/>
    <property type="molecule type" value="Genomic_DNA"/>
</dbReference>
<sequence>MLPATTLGIAASRQILARSLALFGTYAACTRVEQVDARTASGRVRGEWVRAGEQTRDGVLFYVHGSGYALCSAKTHRRLVSQLSARTGLPVFSLDYRLAPRHRFPSAADDVERAFAWLLEHHASADRIVVAGDSAGGHLAFDLSLSRVRAGLPAPAAQLLLSPLADVTLELARQREQAIPDPMATAATARALLELYTRDIDPLHDRLTHVLEAHETLPPTRIQAGGVEMLAADAHYLYDALRGTNTWCQLEVWPGQMHVFQAMPLLVPESSTALDRGARFLTEALDGTLQLSPTGQLSLVSDSDRRTA</sequence>
<dbReference type="SUPFAM" id="SSF53474">
    <property type="entry name" value="alpha/beta-Hydrolases"/>
    <property type="match status" value="1"/>
</dbReference>
<evidence type="ECO:0000256" key="3">
    <source>
        <dbReference type="PROSITE-ProRule" id="PRU10038"/>
    </source>
</evidence>
<dbReference type="Pfam" id="PF07859">
    <property type="entry name" value="Abhydrolase_3"/>
    <property type="match status" value="1"/>
</dbReference>
<evidence type="ECO:0000313" key="6">
    <source>
        <dbReference type="Proteomes" id="UP000655410"/>
    </source>
</evidence>
<gene>
    <name evidence="5" type="ORF">GCM10011584_35200</name>
</gene>
<organism evidence="5 6">
    <name type="scientific">Nocardioides phosphati</name>
    <dbReference type="NCBI Taxonomy" id="1867775"/>
    <lineage>
        <taxon>Bacteria</taxon>
        <taxon>Bacillati</taxon>
        <taxon>Actinomycetota</taxon>
        <taxon>Actinomycetes</taxon>
        <taxon>Propionibacteriales</taxon>
        <taxon>Nocardioidaceae</taxon>
        <taxon>Nocardioides</taxon>
    </lineage>
</organism>